<dbReference type="GO" id="GO:0005524">
    <property type="term" value="F:ATP binding"/>
    <property type="evidence" value="ECO:0007669"/>
    <property type="project" value="UniProtKB-KW"/>
</dbReference>
<keyword evidence="5" id="KW-0812">Transmembrane</keyword>
<accession>A0A9D3PBY3</accession>
<dbReference type="OrthoDB" id="5809444at2759"/>
<dbReference type="Proteomes" id="UP001046870">
    <property type="component" value="Chromosome 22"/>
</dbReference>
<evidence type="ECO:0000256" key="4">
    <source>
        <dbReference type="ARBA" id="ARBA00022679"/>
    </source>
</evidence>
<dbReference type="SUPFAM" id="SSF52058">
    <property type="entry name" value="L domain-like"/>
    <property type="match status" value="2"/>
</dbReference>
<keyword evidence="7" id="KW-0418">Kinase</keyword>
<evidence type="ECO:0000256" key="16">
    <source>
        <dbReference type="SAM" id="SignalP"/>
    </source>
</evidence>
<dbReference type="Gene3D" id="2.10.220.10">
    <property type="entry name" value="Hormone Receptor, Insulin-like Growth Factor Receptor 1, Chain A, domain 2"/>
    <property type="match status" value="1"/>
</dbReference>
<dbReference type="FunFam" id="3.80.20.20:FF:000002">
    <property type="entry name" value="Tyrosine-protein kinase receptor"/>
    <property type="match status" value="1"/>
</dbReference>
<evidence type="ECO:0000313" key="19">
    <source>
        <dbReference type="Proteomes" id="UP001046870"/>
    </source>
</evidence>
<evidence type="ECO:0000256" key="8">
    <source>
        <dbReference type="ARBA" id="ARBA00022840"/>
    </source>
</evidence>
<evidence type="ECO:0000259" key="17">
    <source>
        <dbReference type="PROSITE" id="PS50853"/>
    </source>
</evidence>
<dbReference type="InterPro" id="IPR000494">
    <property type="entry name" value="Rcpt_L-dom"/>
</dbReference>
<dbReference type="InterPro" id="IPR013783">
    <property type="entry name" value="Ig-like_fold"/>
</dbReference>
<dbReference type="InterPro" id="IPR006211">
    <property type="entry name" value="Furin-like_Cys-rich_dom"/>
</dbReference>
<dbReference type="FunFam" id="2.10.220.10:FF:000005">
    <property type="entry name" value="Tyrosine-protein kinase receptor"/>
    <property type="match status" value="1"/>
</dbReference>
<feature type="chain" id="PRO_5039658076" description="receptor protein-tyrosine kinase" evidence="16">
    <location>
        <begin position="26"/>
        <end position="701"/>
    </location>
</feature>
<dbReference type="InterPro" id="IPR003961">
    <property type="entry name" value="FN3_dom"/>
</dbReference>
<dbReference type="AlphaFoldDB" id="A0A9D3PBY3"/>
<keyword evidence="8" id="KW-0067">ATP-binding</keyword>
<dbReference type="PROSITE" id="PS50853">
    <property type="entry name" value="FN3"/>
    <property type="match status" value="1"/>
</dbReference>
<dbReference type="GO" id="GO:0016020">
    <property type="term" value="C:membrane"/>
    <property type="evidence" value="ECO:0007669"/>
    <property type="project" value="UniProtKB-SubCell"/>
</dbReference>
<evidence type="ECO:0000256" key="12">
    <source>
        <dbReference type="ARBA" id="ARBA00023170"/>
    </source>
</evidence>
<keyword evidence="11" id="KW-0829">Tyrosine-protein kinase</keyword>
<dbReference type="GO" id="GO:0004714">
    <property type="term" value="F:transmembrane receptor protein tyrosine kinase activity"/>
    <property type="evidence" value="ECO:0007669"/>
    <property type="project" value="UniProtKB-EC"/>
</dbReference>
<dbReference type="CDD" id="cd00063">
    <property type="entry name" value="FN3"/>
    <property type="match status" value="2"/>
</dbReference>
<feature type="signal peptide" evidence="16">
    <location>
        <begin position="1"/>
        <end position="25"/>
    </location>
</feature>
<dbReference type="InterPro" id="IPR009030">
    <property type="entry name" value="Growth_fac_rcpt_cys_sf"/>
</dbReference>
<proteinExistence type="predicted"/>
<evidence type="ECO:0000256" key="2">
    <source>
        <dbReference type="ARBA" id="ARBA00011902"/>
    </source>
</evidence>
<name>A0A9D3PBY3_MEGAT</name>
<dbReference type="SUPFAM" id="SSF57184">
    <property type="entry name" value="Growth factor receptor domain"/>
    <property type="match status" value="1"/>
</dbReference>
<dbReference type="CDD" id="cd00064">
    <property type="entry name" value="FU"/>
    <property type="match status" value="1"/>
</dbReference>
<evidence type="ECO:0000256" key="9">
    <source>
        <dbReference type="ARBA" id="ARBA00022989"/>
    </source>
</evidence>
<keyword evidence="19" id="KW-1185">Reference proteome</keyword>
<dbReference type="InterPro" id="IPR036941">
    <property type="entry name" value="Rcpt_L-dom_sf"/>
</dbReference>
<dbReference type="EC" id="2.7.10.1" evidence="2"/>
<evidence type="ECO:0000256" key="14">
    <source>
        <dbReference type="ARBA" id="ARBA00051243"/>
    </source>
</evidence>
<dbReference type="InterPro" id="IPR036116">
    <property type="entry name" value="FN3_sf"/>
</dbReference>
<keyword evidence="10" id="KW-0472">Membrane</keyword>
<comment type="subcellular location">
    <subcellularLocation>
        <location evidence="1">Membrane</location>
        <topology evidence="1">Single-pass type I membrane protein</topology>
    </subcellularLocation>
</comment>
<keyword evidence="16" id="KW-0732">Signal</keyword>
<gene>
    <name evidence="18" type="ORF">MATL_G00239200</name>
</gene>
<comment type="catalytic activity">
    <reaction evidence="14">
        <text>L-tyrosyl-[protein] + ATP = O-phospho-L-tyrosyl-[protein] + ADP + H(+)</text>
        <dbReference type="Rhea" id="RHEA:10596"/>
        <dbReference type="Rhea" id="RHEA-COMP:10136"/>
        <dbReference type="Rhea" id="RHEA-COMP:20101"/>
        <dbReference type="ChEBI" id="CHEBI:15378"/>
        <dbReference type="ChEBI" id="CHEBI:30616"/>
        <dbReference type="ChEBI" id="CHEBI:46858"/>
        <dbReference type="ChEBI" id="CHEBI:61978"/>
        <dbReference type="ChEBI" id="CHEBI:456216"/>
        <dbReference type="EC" id="2.7.10.1"/>
    </reaction>
</comment>
<organism evidence="18 19">
    <name type="scientific">Megalops atlanticus</name>
    <name type="common">Tarpon</name>
    <name type="synonym">Clupea gigantea</name>
    <dbReference type="NCBI Taxonomy" id="7932"/>
    <lineage>
        <taxon>Eukaryota</taxon>
        <taxon>Metazoa</taxon>
        <taxon>Chordata</taxon>
        <taxon>Craniata</taxon>
        <taxon>Vertebrata</taxon>
        <taxon>Euteleostomi</taxon>
        <taxon>Actinopterygii</taxon>
        <taxon>Neopterygii</taxon>
        <taxon>Teleostei</taxon>
        <taxon>Elopiformes</taxon>
        <taxon>Megalopidae</taxon>
        <taxon>Megalops</taxon>
    </lineage>
</organism>
<dbReference type="Pfam" id="PF01030">
    <property type="entry name" value="Recep_L_domain"/>
    <property type="match status" value="2"/>
</dbReference>
<comment type="caution">
    <text evidence="18">The sequence shown here is derived from an EMBL/GenBank/DDBJ whole genome shotgun (WGS) entry which is preliminary data.</text>
</comment>
<dbReference type="EMBL" id="JAFDVH010000022">
    <property type="protein sequence ID" value="KAG7456753.1"/>
    <property type="molecule type" value="Genomic_DNA"/>
</dbReference>
<keyword evidence="13" id="KW-0325">Glycoprotein</keyword>
<dbReference type="Gene3D" id="2.60.40.10">
    <property type="entry name" value="Immunoglobulins"/>
    <property type="match status" value="2"/>
</dbReference>
<feature type="domain" description="Fibronectin type-III" evidence="17">
    <location>
        <begin position="614"/>
        <end position="701"/>
    </location>
</feature>
<evidence type="ECO:0000256" key="13">
    <source>
        <dbReference type="ARBA" id="ARBA00023180"/>
    </source>
</evidence>
<dbReference type="Gene3D" id="3.80.20.20">
    <property type="entry name" value="Receptor L-domain"/>
    <property type="match status" value="2"/>
</dbReference>
<protein>
    <recommendedName>
        <fullName evidence="2">receptor protein-tyrosine kinase</fullName>
        <ecNumber evidence="2">2.7.10.1</ecNumber>
    </recommendedName>
</protein>
<evidence type="ECO:0000256" key="1">
    <source>
        <dbReference type="ARBA" id="ARBA00004479"/>
    </source>
</evidence>
<sequence length="701" mass="79260">MRLETCAVVLVTFIYFVGNCGLTNGEICPSKDIRNNVTNMRTLENCTVIEGHLKILLMFKTKPEDFRGLSFPRLTVVTDYLLLFRVYGLESLRDLFPNLTVIRGNNLFFNYALVLFEMLQLKDIGLRSLMNITRGAVRIEKNPDLCYLSTLDWSKILDSVEDNYIVANKNDRECGDVCPGAAKGKSICPPTTINGHFSERCWSQYHCQRMCQASCKHRACNKDNQCCHEQCLGGCTAPDSPSACVACRHFLHRGSCVERCPPGYYTFKGWRCVTFQFCQDLHRQCKRSKSSDCSEYVIHNRACLPECPSGYTTMNSTTLTCTPCSGLCPKVCMGVKTVDSVTAAQALRGCTVLNGSMIINIRGGNNIAAELEANLGQLEEITGYLMIRRSYALVSLSFLRKLRLIRGDTQEVGNYSFYALDNQNLRQLWDWSKHNLTILQGRMFFHYNSKLCISEIRKMEEVTGTKDRQTKNDIASKTNGDQASCENQVLKFKQIRTLSDKIIIKWEPFWPPDFRDLLGFMVLYKEAPYRNVTEYDGLDACGSNSWVIADVDPPPRATEGKEQQEPGYLIHPLKPWTQYAIFVKTLLSASDEHEVHGAKSEIIYVRTNATKPSVPLDPISSSNSSSQIILKWKPPTDPNGNITHYLVFCQQQPEASDLYKFDYCQKGERPSPPSPHPHPEHRGLTDALLYSSAAAHPGRFR</sequence>
<evidence type="ECO:0000256" key="3">
    <source>
        <dbReference type="ARBA" id="ARBA00022553"/>
    </source>
</evidence>
<keyword evidence="12" id="KW-0675">Receptor</keyword>
<dbReference type="FunFam" id="2.60.40.10:FF:000087">
    <property type="entry name" value="Tyrosine-protein kinase receptor"/>
    <property type="match status" value="1"/>
</dbReference>
<evidence type="ECO:0000256" key="5">
    <source>
        <dbReference type="ARBA" id="ARBA00022692"/>
    </source>
</evidence>
<dbReference type="InterPro" id="IPR006212">
    <property type="entry name" value="Furin_repeat"/>
</dbReference>
<reference evidence="18" key="1">
    <citation type="submission" date="2021-01" db="EMBL/GenBank/DDBJ databases">
        <authorList>
            <person name="Zahm M."/>
            <person name="Roques C."/>
            <person name="Cabau C."/>
            <person name="Klopp C."/>
            <person name="Donnadieu C."/>
            <person name="Jouanno E."/>
            <person name="Lampietro C."/>
            <person name="Louis A."/>
            <person name="Herpin A."/>
            <person name="Echchiki A."/>
            <person name="Berthelot C."/>
            <person name="Parey E."/>
            <person name="Roest-Crollius H."/>
            <person name="Braasch I."/>
            <person name="Postlethwait J."/>
            <person name="Bobe J."/>
            <person name="Montfort J."/>
            <person name="Bouchez O."/>
            <person name="Begum T."/>
            <person name="Mejri S."/>
            <person name="Adams A."/>
            <person name="Chen W.-J."/>
            <person name="Guiguen Y."/>
        </authorList>
    </citation>
    <scope>NUCLEOTIDE SEQUENCE</scope>
    <source>
        <strain evidence="18">YG-15Mar2019-1</strain>
        <tissue evidence="18">Brain</tissue>
    </source>
</reference>
<evidence type="ECO:0000256" key="11">
    <source>
        <dbReference type="ARBA" id="ARBA00023137"/>
    </source>
</evidence>
<keyword evidence="3" id="KW-0597">Phosphoprotein</keyword>
<keyword evidence="9" id="KW-1133">Transmembrane helix</keyword>
<evidence type="ECO:0000256" key="7">
    <source>
        <dbReference type="ARBA" id="ARBA00022777"/>
    </source>
</evidence>
<evidence type="ECO:0000256" key="15">
    <source>
        <dbReference type="SAM" id="MobiDB-lite"/>
    </source>
</evidence>
<evidence type="ECO:0000256" key="10">
    <source>
        <dbReference type="ARBA" id="ARBA00023136"/>
    </source>
</evidence>
<keyword evidence="4" id="KW-0808">Transferase</keyword>
<keyword evidence="6" id="KW-0547">Nucleotide-binding</keyword>
<dbReference type="SUPFAM" id="SSF49265">
    <property type="entry name" value="Fibronectin type III"/>
    <property type="match status" value="2"/>
</dbReference>
<evidence type="ECO:0000313" key="18">
    <source>
        <dbReference type="EMBL" id="KAG7456753.1"/>
    </source>
</evidence>
<dbReference type="FunFam" id="3.80.20.20:FF:000001">
    <property type="entry name" value="Tyrosine-protein kinase receptor"/>
    <property type="match status" value="1"/>
</dbReference>
<feature type="region of interest" description="Disordered" evidence="15">
    <location>
        <begin position="664"/>
        <end position="683"/>
    </location>
</feature>
<dbReference type="Pfam" id="PF00757">
    <property type="entry name" value="Furin-like"/>
    <property type="match status" value="1"/>
</dbReference>
<evidence type="ECO:0000256" key="6">
    <source>
        <dbReference type="ARBA" id="ARBA00022741"/>
    </source>
</evidence>
<dbReference type="SMART" id="SM00261">
    <property type="entry name" value="FU"/>
    <property type="match status" value="2"/>
</dbReference>